<dbReference type="SMART" id="SM00740">
    <property type="entry name" value="PASTA"/>
    <property type="match status" value="3"/>
</dbReference>
<comment type="catalytic activity">
    <reaction evidence="8">
        <text>L-seryl-[protein] + ATP = O-phospho-L-seryl-[protein] + ADP + H(+)</text>
        <dbReference type="Rhea" id="RHEA:17989"/>
        <dbReference type="Rhea" id="RHEA-COMP:9863"/>
        <dbReference type="Rhea" id="RHEA-COMP:11604"/>
        <dbReference type="ChEBI" id="CHEBI:15378"/>
        <dbReference type="ChEBI" id="CHEBI:29999"/>
        <dbReference type="ChEBI" id="CHEBI:30616"/>
        <dbReference type="ChEBI" id="CHEBI:83421"/>
        <dbReference type="ChEBI" id="CHEBI:456216"/>
        <dbReference type="EC" id="2.7.11.1"/>
    </reaction>
</comment>
<feature type="domain" description="Protein kinase" evidence="12">
    <location>
        <begin position="15"/>
        <end position="275"/>
    </location>
</feature>
<dbReference type="FunFam" id="1.10.510.10:FF:000021">
    <property type="entry name" value="Serine/threonine protein kinase"/>
    <property type="match status" value="1"/>
</dbReference>
<keyword evidence="3" id="KW-0808">Transferase</keyword>
<evidence type="ECO:0000256" key="1">
    <source>
        <dbReference type="ARBA" id="ARBA00012513"/>
    </source>
</evidence>
<evidence type="ECO:0000256" key="7">
    <source>
        <dbReference type="ARBA" id="ARBA00047899"/>
    </source>
</evidence>
<evidence type="ECO:0000256" key="11">
    <source>
        <dbReference type="SAM" id="Phobius"/>
    </source>
</evidence>
<dbReference type="InterPro" id="IPR005543">
    <property type="entry name" value="PASTA_dom"/>
</dbReference>
<keyword evidence="2" id="KW-0723">Serine/threonine-protein kinase</keyword>
<dbReference type="InterPro" id="IPR008271">
    <property type="entry name" value="Ser/Thr_kinase_AS"/>
</dbReference>
<dbReference type="InterPro" id="IPR000719">
    <property type="entry name" value="Prot_kinase_dom"/>
</dbReference>
<keyword evidence="5 14" id="KW-0418">Kinase</keyword>
<dbReference type="CDD" id="cd06577">
    <property type="entry name" value="PASTA_pknB"/>
    <property type="match status" value="3"/>
</dbReference>
<keyword evidence="4 9" id="KW-0547">Nucleotide-binding</keyword>
<evidence type="ECO:0000256" key="5">
    <source>
        <dbReference type="ARBA" id="ARBA00022777"/>
    </source>
</evidence>
<feature type="domain" description="PASTA" evidence="13">
    <location>
        <begin position="434"/>
        <end position="499"/>
    </location>
</feature>
<dbReference type="Pfam" id="PF03793">
    <property type="entry name" value="PASTA"/>
    <property type="match status" value="3"/>
</dbReference>
<dbReference type="CDD" id="cd14014">
    <property type="entry name" value="STKc_PknB_like"/>
    <property type="match status" value="1"/>
</dbReference>
<keyword evidence="11" id="KW-0472">Membrane</keyword>
<evidence type="ECO:0000256" key="4">
    <source>
        <dbReference type="ARBA" id="ARBA00022741"/>
    </source>
</evidence>
<evidence type="ECO:0000313" key="15">
    <source>
        <dbReference type="Proteomes" id="UP000886743"/>
    </source>
</evidence>
<protein>
    <recommendedName>
        <fullName evidence="1">non-specific serine/threonine protein kinase</fullName>
        <ecNumber evidence="1">2.7.11.1</ecNumber>
    </recommendedName>
</protein>
<comment type="catalytic activity">
    <reaction evidence="7">
        <text>L-threonyl-[protein] + ATP = O-phospho-L-threonyl-[protein] + ADP + H(+)</text>
        <dbReference type="Rhea" id="RHEA:46608"/>
        <dbReference type="Rhea" id="RHEA-COMP:11060"/>
        <dbReference type="Rhea" id="RHEA-COMP:11605"/>
        <dbReference type="ChEBI" id="CHEBI:15378"/>
        <dbReference type="ChEBI" id="CHEBI:30013"/>
        <dbReference type="ChEBI" id="CHEBI:30616"/>
        <dbReference type="ChEBI" id="CHEBI:61977"/>
        <dbReference type="ChEBI" id="CHEBI:456216"/>
        <dbReference type="EC" id="2.7.11.1"/>
    </reaction>
</comment>
<reference evidence="14" key="2">
    <citation type="journal article" date="2021" name="PeerJ">
        <title>Extensive microbial diversity within the chicken gut microbiome revealed by metagenomics and culture.</title>
        <authorList>
            <person name="Gilroy R."/>
            <person name="Ravi A."/>
            <person name="Getino M."/>
            <person name="Pursley I."/>
            <person name="Horton D.L."/>
            <person name="Alikhan N.F."/>
            <person name="Baker D."/>
            <person name="Gharbi K."/>
            <person name="Hall N."/>
            <person name="Watson M."/>
            <person name="Adriaenssens E.M."/>
            <person name="Foster-Nyarko E."/>
            <person name="Jarju S."/>
            <person name="Secka A."/>
            <person name="Antonio M."/>
            <person name="Oren A."/>
            <person name="Chaudhuri R.R."/>
            <person name="La Ragione R."/>
            <person name="Hildebrand F."/>
            <person name="Pallen M.J."/>
        </authorList>
    </citation>
    <scope>NUCLEOTIDE SEQUENCE</scope>
    <source>
        <strain evidence="14">4920</strain>
    </source>
</reference>
<feature type="binding site" evidence="9">
    <location>
        <position position="44"/>
    </location>
    <ligand>
        <name>ATP</name>
        <dbReference type="ChEBI" id="CHEBI:30616"/>
    </ligand>
</feature>
<feature type="domain" description="PASTA" evidence="13">
    <location>
        <begin position="502"/>
        <end position="567"/>
    </location>
</feature>
<reference evidence="14" key="1">
    <citation type="submission" date="2020-10" db="EMBL/GenBank/DDBJ databases">
        <authorList>
            <person name="Gilroy R."/>
        </authorList>
    </citation>
    <scope>NUCLEOTIDE SEQUENCE</scope>
    <source>
        <strain evidence="14">4920</strain>
    </source>
</reference>
<dbReference type="PROSITE" id="PS50011">
    <property type="entry name" value="PROTEIN_KINASE_DOM"/>
    <property type="match status" value="1"/>
</dbReference>
<dbReference type="SUPFAM" id="SSF54184">
    <property type="entry name" value="Penicillin-binding protein 2x (pbp-2x), c-terminal domain"/>
    <property type="match status" value="1"/>
</dbReference>
<dbReference type="InterPro" id="IPR017441">
    <property type="entry name" value="Protein_kinase_ATP_BS"/>
</dbReference>
<dbReference type="Gene3D" id="3.30.10.20">
    <property type="match status" value="3"/>
</dbReference>
<dbReference type="InterPro" id="IPR011009">
    <property type="entry name" value="Kinase-like_dom_sf"/>
</dbReference>
<evidence type="ECO:0000256" key="10">
    <source>
        <dbReference type="SAM" id="MobiDB-lite"/>
    </source>
</evidence>
<dbReference type="SUPFAM" id="SSF56112">
    <property type="entry name" value="Protein kinase-like (PK-like)"/>
    <property type="match status" value="1"/>
</dbReference>
<feature type="compositionally biased region" description="Pro residues" evidence="10">
    <location>
        <begin position="575"/>
        <end position="600"/>
    </location>
</feature>
<comment type="caution">
    <text evidence="14">The sequence shown here is derived from an EMBL/GenBank/DDBJ whole genome shotgun (WGS) entry which is preliminary data.</text>
</comment>
<evidence type="ECO:0000256" key="9">
    <source>
        <dbReference type="PROSITE-ProRule" id="PRU10141"/>
    </source>
</evidence>
<organism evidence="14 15">
    <name type="scientific">Candidatus Aphodoplasma excrementigallinarum</name>
    <dbReference type="NCBI Taxonomy" id="2840673"/>
    <lineage>
        <taxon>Bacteria</taxon>
        <taxon>Bacillati</taxon>
        <taxon>Bacillota</taxon>
        <taxon>Clostridia</taxon>
        <taxon>Eubacteriales</taxon>
        <taxon>Candidatus Aphodoplasma</taxon>
    </lineage>
</organism>
<dbReference type="GO" id="GO:0005524">
    <property type="term" value="F:ATP binding"/>
    <property type="evidence" value="ECO:0007669"/>
    <property type="project" value="UniProtKB-UniRule"/>
</dbReference>
<feature type="region of interest" description="Disordered" evidence="10">
    <location>
        <begin position="537"/>
        <end position="603"/>
    </location>
</feature>
<feature type="transmembrane region" description="Helical" evidence="11">
    <location>
        <begin position="334"/>
        <end position="359"/>
    </location>
</feature>
<evidence type="ECO:0000313" key="14">
    <source>
        <dbReference type="EMBL" id="HIV01996.1"/>
    </source>
</evidence>
<dbReference type="FunFam" id="3.30.200.20:FF:000035">
    <property type="entry name" value="Serine/threonine protein kinase Stk1"/>
    <property type="match status" value="1"/>
</dbReference>
<dbReference type="Proteomes" id="UP000886743">
    <property type="component" value="Unassembled WGS sequence"/>
</dbReference>
<evidence type="ECO:0000256" key="2">
    <source>
        <dbReference type="ARBA" id="ARBA00022527"/>
    </source>
</evidence>
<feature type="domain" description="PASTA" evidence="13">
    <location>
        <begin position="361"/>
        <end position="431"/>
    </location>
</feature>
<name>A0A9D1NG88_9FIRM</name>
<keyword evidence="11" id="KW-1133">Transmembrane helix</keyword>
<feature type="region of interest" description="Disordered" evidence="10">
    <location>
        <begin position="298"/>
        <end position="327"/>
    </location>
</feature>
<dbReference type="PANTHER" id="PTHR43289:SF34">
    <property type="entry name" value="SERINE_THREONINE-PROTEIN KINASE YBDM-RELATED"/>
    <property type="match status" value="1"/>
</dbReference>
<dbReference type="NCBIfam" id="NF033483">
    <property type="entry name" value="PknB_PASTA_kin"/>
    <property type="match status" value="1"/>
</dbReference>
<evidence type="ECO:0000256" key="3">
    <source>
        <dbReference type="ARBA" id="ARBA00022679"/>
    </source>
</evidence>
<dbReference type="EMBL" id="DVOF01000006">
    <property type="protein sequence ID" value="HIV01996.1"/>
    <property type="molecule type" value="Genomic_DNA"/>
</dbReference>
<dbReference type="PROSITE" id="PS51178">
    <property type="entry name" value="PASTA"/>
    <property type="match status" value="3"/>
</dbReference>
<dbReference type="EC" id="2.7.11.1" evidence="1"/>
<keyword evidence="6 9" id="KW-0067">ATP-binding</keyword>
<dbReference type="AlphaFoldDB" id="A0A9D1NG88"/>
<evidence type="ECO:0000259" key="13">
    <source>
        <dbReference type="PROSITE" id="PS51178"/>
    </source>
</evidence>
<dbReference type="GO" id="GO:0004674">
    <property type="term" value="F:protein serine/threonine kinase activity"/>
    <property type="evidence" value="ECO:0007669"/>
    <property type="project" value="UniProtKB-KW"/>
</dbReference>
<evidence type="ECO:0000256" key="8">
    <source>
        <dbReference type="ARBA" id="ARBA00048679"/>
    </source>
</evidence>
<proteinExistence type="predicted"/>
<accession>A0A9D1NG88</accession>
<keyword evidence="11" id="KW-0812">Transmembrane</keyword>
<dbReference type="Pfam" id="PF00069">
    <property type="entry name" value="Pkinase"/>
    <property type="match status" value="1"/>
</dbReference>
<evidence type="ECO:0000256" key="6">
    <source>
        <dbReference type="ARBA" id="ARBA00022840"/>
    </source>
</evidence>
<dbReference type="Gene3D" id="1.10.510.10">
    <property type="entry name" value="Transferase(Phosphotransferase) domain 1"/>
    <property type="match status" value="1"/>
</dbReference>
<dbReference type="PROSITE" id="PS00108">
    <property type="entry name" value="PROTEIN_KINASE_ST"/>
    <property type="match status" value="1"/>
</dbReference>
<evidence type="ECO:0000259" key="12">
    <source>
        <dbReference type="PROSITE" id="PS50011"/>
    </source>
</evidence>
<sequence>MSESLRVGTLLGGRYEIIEKIGEGGMAEVYKARCHLLNRYVAIKALKPEFAGDREFLKRFEVEAQAAASLSHPNIVSVYDVGFDAGRHYIVMELVEGITLKAYIAKKGALPWREAAGFAAQICSALECAHRRGIIHRDIKPHNIIITPEGVAKVTDFGIARAASSSTMVAGGAVMGSAHYLSPEQARGGYMDEKSDIYSAGVTLYEMLTGRVPYEADSPVSVAMMHVSGNAVQPRLINPDIPEDMERIVMKAMSKEQSARYQSAEAMLSDINAVLSNRAISPALEPTQVMEEHVRAGARRRGAHTVENTHGANGSKKGKGKKEKTPLTKSEKRMVWLAVAAAVVLIGIVGVACLSWFGVLGTSQWDETKVPNIEGKTVEEATQLLKDAKLELEIDEEIASAQYEKDTIISQEPAAGRSVKKGVKVRVKVSTGEGENLTIPNVVNYERDNARSTLEKAGFKVVFTEEESDTVPEGTVIRQSPSAGSEAKEGDTVRLYISVKDTDERVPVPNVIGKSLAQAKNDIEAAGLVVGNVAEEESDQAVGTVIRQSPSGGTAEKESAVALTVSKGMAATPTPVNPSTPTPNDPSTPTPDDPSTPAPPSENVKVISLPVPQDKETTRIRVVANGTTIHDEVHNRSEVNFDLRIALISNTATLEIYHDGVLVGTQTVTL</sequence>
<dbReference type="PROSITE" id="PS00107">
    <property type="entry name" value="PROTEIN_KINASE_ATP"/>
    <property type="match status" value="1"/>
</dbReference>
<dbReference type="PANTHER" id="PTHR43289">
    <property type="entry name" value="MITOGEN-ACTIVATED PROTEIN KINASE KINASE KINASE 20-RELATED"/>
    <property type="match status" value="1"/>
</dbReference>
<dbReference type="SMART" id="SM00220">
    <property type="entry name" value="S_TKc"/>
    <property type="match status" value="1"/>
</dbReference>
<dbReference type="Gene3D" id="3.30.200.20">
    <property type="entry name" value="Phosphorylase Kinase, domain 1"/>
    <property type="match status" value="1"/>
</dbReference>
<gene>
    <name evidence="14" type="primary">pknB</name>
    <name evidence="14" type="ORF">IAC74_00370</name>
</gene>